<dbReference type="GO" id="GO:0006979">
    <property type="term" value="P:response to oxidative stress"/>
    <property type="evidence" value="ECO:0007669"/>
    <property type="project" value="UniProtKB-ARBA"/>
</dbReference>
<dbReference type="GO" id="GO:0009267">
    <property type="term" value="P:cellular response to starvation"/>
    <property type="evidence" value="ECO:0007669"/>
    <property type="project" value="UniProtKB-ARBA"/>
</dbReference>
<evidence type="ECO:0000256" key="8">
    <source>
        <dbReference type="PIRSR" id="PIRSR028973-2"/>
    </source>
</evidence>
<dbReference type="InterPro" id="IPR011145">
    <property type="entry name" value="Scavenger_mRNA_decap_enz_N"/>
</dbReference>
<feature type="binding site" evidence="8">
    <location>
        <begin position="269"/>
        <end position="280"/>
    </location>
    <ligand>
        <name>substrate</name>
    </ligand>
</feature>
<dbReference type="OrthoDB" id="10264956at2759"/>
<dbReference type="GO" id="GO:0009408">
    <property type="term" value="P:response to heat"/>
    <property type="evidence" value="ECO:0007669"/>
    <property type="project" value="UniProtKB-ARBA"/>
</dbReference>
<feature type="active site" description="Nucleophile" evidence="7">
    <location>
        <position position="278"/>
    </location>
</feature>
<feature type="binding site" evidence="8">
    <location>
        <position position="181"/>
    </location>
    <ligand>
        <name>substrate</name>
    </ligand>
</feature>
<keyword evidence="5" id="KW-0597">Phosphoprotein</keyword>
<dbReference type="PANTHER" id="PTHR12978:SF0">
    <property type="entry name" value="M7GPPPX DIPHOSPHATASE"/>
    <property type="match status" value="1"/>
</dbReference>
<dbReference type="InterPro" id="IPR019808">
    <property type="entry name" value="Histidine_triad_CS"/>
</dbReference>
<keyword evidence="4" id="KW-0963">Cytoplasm</keyword>
<dbReference type="FunFam" id="3.30.428.10:FF:000015">
    <property type="entry name" value="m7GpppX diphosphatase"/>
    <property type="match status" value="1"/>
</dbReference>
<dbReference type="PROSITE" id="PS00892">
    <property type="entry name" value="HIT_1"/>
    <property type="match status" value="1"/>
</dbReference>
<dbReference type="EMBL" id="LN736369">
    <property type="protein sequence ID" value="CEP64219.1"/>
    <property type="molecule type" value="Genomic_DNA"/>
</dbReference>
<feature type="binding site" evidence="8">
    <location>
        <position position="206"/>
    </location>
    <ligand>
        <name>substrate</name>
    </ligand>
</feature>
<dbReference type="Pfam" id="PF05652">
    <property type="entry name" value="DcpS"/>
    <property type="match status" value="1"/>
</dbReference>
<dbReference type="RefSeq" id="XP_022630428.1">
    <property type="nucleotide sequence ID" value="XM_022770519.1"/>
</dbReference>
<evidence type="ECO:0000313" key="10">
    <source>
        <dbReference type="Proteomes" id="UP000054304"/>
    </source>
</evidence>
<dbReference type="STRING" id="1245769.A0A0C7MW59"/>
<sequence length="360" mass="41700">MNYTPATSSSNGSSQNIALQELIGKFKFVRILDSNPQIKVISLLGKIDAQDAIVTMEKMHFVYDTNVLKKENGRNTPVLHNCEDEFSCLKSIQELREIASNDIYYWGAGLLKQDLDRNPTAKINLIWPATPVHIRKYEVQDYHMLRETPEIYERVVKPYIEEMSSESRLRWVNNILYNGAESERVVYKDFVEENLPKGFLVLPDMKWDGVNLDSLYLVALVFRNDIRSLRDLRPEHKPWLVELLTKIKTVIPACYNYAIHPDELRVFIHYQPSYYHFHIHIVNVKHGGLGDGISSGKAFLLEEVIEQLNYLGKDGFAGRTITYVLGENHDLWNRGMKHEIPRQLREDGIPKAPKVINDFE</sequence>
<keyword evidence="10" id="KW-1185">Reference proteome</keyword>
<dbReference type="GO" id="GO:0048471">
    <property type="term" value="C:perinuclear region of cytoplasm"/>
    <property type="evidence" value="ECO:0007669"/>
    <property type="project" value="UniProtKB-SubCell"/>
</dbReference>
<evidence type="ECO:0000313" key="9">
    <source>
        <dbReference type="EMBL" id="CEP64219.1"/>
    </source>
</evidence>
<dbReference type="Proteomes" id="UP000054304">
    <property type="component" value="Unassembled WGS sequence"/>
</dbReference>
<evidence type="ECO:0000256" key="5">
    <source>
        <dbReference type="ARBA" id="ARBA00022553"/>
    </source>
</evidence>
<dbReference type="FunFam" id="3.30.200.40:FF:000002">
    <property type="entry name" value="m7GpppX diphosphatase"/>
    <property type="match status" value="1"/>
</dbReference>
<protein>
    <submittedName>
        <fullName evidence="9">LALA0S10e05226g1_1</fullName>
    </submittedName>
</protein>
<name>A0A0C7MW59_9SACH</name>
<feature type="binding site" evidence="8">
    <location>
        <position position="204"/>
    </location>
    <ligand>
        <name>substrate</name>
    </ligand>
</feature>
<dbReference type="GO" id="GO:0042803">
    <property type="term" value="F:protein homodimerization activity"/>
    <property type="evidence" value="ECO:0007669"/>
    <property type="project" value="UniProtKB-ARBA"/>
</dbReference>
<organism evidence="9 10">
    <name type="scientific">Lachancea lanzarotensis</name>
    <dbReference type="NCBI Taxonomy" id="1245769"/>
    <lineage>
        <taxon>Eukaryota</taxon>
        <taxon>Fungi</taxon>
        <taxon>Dikarya</taxon>
        <taxon>Ascomycota</taxon>
        <taxon>Saccharomycotina</taxon>
        <taxon>Saccharomycetes</taxon>
        <taxon>Saccharomycetales</taxon>
        <taxon>Saccharomycetaceae</taxon>
        <taxon>Lachancea</taxon>
    </lineage>
</organism>
<evidence type="ECO:0000256" key="6">
    <source>
        <dbReference type="ARBA" id="ARBA00061747"/>
    </source>
</evidence>
<dbReference type="GO" id="GO:0046982">
    <property type="term" value="F:protein heterodimerization activity"/>
    <property type="evidence" value="ECO:0007669"/>
    <property type="project" value="UniProtKB-ARBA"/>
</dbReference>
<dbReference type="Gene3D" id="3.30.200.40">
    <property type="entry name" value="Scavenger mRNA decapping enzyme, N-terminal domain"/>
    <property type="match status" value="1"/>
</dbReference>
<evidence type="ECO:0000256" key="7">
    <source>
        <dbReference type="PIRSR" id="PIRSR028973-1"/>
    </source>
</evidence>
<accession>A0A0C7MW59</accession>
<dbReference type="GO" id="GO:0000340">
    <property type="term" value="F:RNA 7-methylguanosine cap binding"/>
    <property type="evidence" value="ECO:0007669"/>
    <property type="project" value="EnsemblFungi"/>
</dbReference>
<dbReference type="HOGENOM" id="CLU_041045_0_1_1"/>
<evidence type="ECO:0000256" key="2">
    <source>
        <dbReference type="ARBA" id="ARBA00004556"/>
    </source>
</evidence>
<evidence type="ECO:0000256" key="3">
    <source>
        <dbReference type="ARBA" id="ARBA00010208"/>
    </source>
</evidence>
<feature type="binding site" evidence="8">
    <location>
        <position position="171"/>
    </location>
    <ligand>
        <name>substrate</name>
    </ligand>
</feature>
<dbReference type="GO" id="GO:0007584">
    <property type="term" value="P:response to nutrient"/>
    <property type="evidence" value="ECO:0007669"/>
    <property type="project" value="UniProtKB-ARBA"/>
</dbReference>
<proteinExistence type="inferred from homology"/>
<dbReference type="PIRSF" id="PIRSF028973">
    <property type="entry name" value="Scavenger_mRNA_decap_enz"/>
    <property type="match status" value="1"/>
</dbReference>
<dbReference type="InterPro" id="IPR036265">
    <property type="entry name" value="HIT-like_sf"/>
</dbReference>
<dbReference type="SUPFAM" id="SSF54197">
    <property type="entry name" value="HIT-like"/>
    <property type="match status" value="1"/>
</dbReference>
<dbReference type="GO" id="GO:0006970">
    <property type="term" value="P:response to osmotic stress"/>
    <property type="evidence" value="ECO:0007669"/>
    <property type="project" value="UniProtKB-ARBA"/>
</dbReference>
<reference evidence="9 10" key="1">
    <citation type="submission" date="2014-12" db="EMBL/GenBank/DDBJ databases">
        <authorList>
            <person name="Neuveglise Cecile"/>
        </authorList>
    </citation>
    <scope>NUCLEOTIDE SEQUENCE [LARGE SCALE GENOMIC DNA]</scope>
    <source>
        <strain evidence="9 10">CBS 12615</strain>
    </source>
</reference>
<dbReference type="SUPFAM" id="SSF102860">
    <property type="entry name" value="mRNA decapping enzyme DcpS N-terminal domain"/>
    <property type="match status" value="1"/>
</dbReference>
<dbReference type="GO" id="GO:0140932">
    <property type="term" value="F:5'-(N(7)-methyl 5'-triphosphoguanosine)-[mRNA] diphosphatase activity"/>
    <property type="evidence" value="ECO:0007669"/>
    <property type="project" value="EnsemblFungi"/>
</dbReference>
<dbReference type="AlphaFoldDB" id="A0A0C7MW59"/>
<comment type="subcellular location">
    <subcellularLocation>
        <location evidence="1">Cytoplasm</location>
        <location evidence="1">P-body</location>
    </subcellularLocation>
    <subcellularLocation>
        <location evidence="2">Cytoplasm</location>
        <location evidence="2">Perinuclear region</location>
    </subcellularLocation>
</comment>
<dbReference type="InterPro" id="IPR008594">
    <property type="entry name" value="DcpS/DCS2"/>
</dbReference>
<gene>
    <name evidence="9" type="ORF">LALA0_S10e05226g</name>
</gene>
<dbReference type="PANTHER" id="PTHR12978">
    <property type="entry name" value="HISTIDINE TRIAD HIT PROTEIN MEMBER"/>
    <property type="match status" value="1"/>
</dbReference>
<evidence type="ECO:0000256" key="1">
    <source>
        <dbReference type="ARBA" id="ARBA00004201"/>
    </source>
</evidence>
<dbReference type="GeneID" id="34687766"/>
<evidence type="ECO:0000256" key="4">
    <source>
        <dbReference type="ARBA" id="ARBA00022490"/>
    </source>
</evidence>
<comment type="similarity">
    <text evidence="3">Belongs to the HIT family.</text>
</comment>
<dbReference type="GO" id="GO:0000932">
    <property type="term" value="C:P-body"/>
    <property type="evidence" value="ECO:0007669"/>
    <property type="project" value="UniProtKB-SubCell"/>
</dbReference>
<dbReference type="GO" id="GO:0000290">
    <property type="term" value="P:deadenylation-dependent decapping of nuclear-transcribed mRNA"/>
    <property type="evidence" value="ECO:0007669"/>
    <property type="project" value="EnsemblFungi"/>
</dbReference>
<dbReference type="Gene3D" id="3.30.428.10">
    <property type="entry name" value="HIT-like"/>
    <property type="match status" value="1"/>
</dbReference>
<comment type="subunit">
    <text evidence="6">Homodimer. Forms heterodimer with DCS2; the interaction inhibits the DCS1 scavenger decapping activity during post-diauxic growth.</text>
</comment>
<dbReference type="Pfam" id="PF11969">
    <property type="entry name" value="DcpS_C"/>
    <property type="match status" value="1"/>
</dbReference>
<dbReference type="GO" id="GO:0005634">
    <property type="term" value="C:nucleus"/>
    <property type="evidence" value="ECO:0007669"/>
    <property type="project" value="EnsemblFungi"/>
</dbReference>